<dbReference type="PANTHER" id="PTHR46865">
    <property type="entry name" value="OXIDOREDUCTASE-RELATED"/>
    <property type="match status" value="1"/>
</dbReference>
<dbReference type="PANTHER" id="PTHR46865:SF2">
    <property type="entry name" value="MONOOXYGENASE"/>
    <property type="match status" value="1"/>
</dbReference>
<gene>
    <name evidence="2" type="ORF">CDO52_14495</name>
</gene>
<evidence type="ECO:0000259" key="1">
    <source>
        <dbReference type="Pfam" id="PF01494"/>
    </source>
</evidence>
<dbReference type="EMBL" id="CP022753">
    <property type="protein sequence ID" value="ASU83832.1"/>
    <property type="molecule type" value="Genomic_DNA"/>
</dbReference>
<dbReference type="InterPro" id="IPR051704">
    <property type="entry name" value="FAD_aromatic-hydroxylase"/>
</dbReference>
<dbReference type="KEGG" id="ngv:CDO52_14495"/>
<dbReference type="Proteomes" id="UP000215005">
    <property type="component" value="Chromosome"/>
</dbReference>
<dbReference type="InterPro" id="IPR036188">
    <property type="entry name" value="FAD/NAD-bd_sf"/>
</dbReference>
<dbReference type="PRINTS" id="PR00420">
    <property type="entry name" value="RNGMNOXGNASE"/>
</dbReference>
<proteinExistence type="predicted"/>
<dbReference type="Gene3D" id="3.30.9.10">
    <property type="entry name" value="D-Amino Acid Oxidase, subunit A, domain 2"/>
    <property type="match status" value="1"/>
</dbReference>
<accession>A0A223S6V0</accession>
<dbReference type="RefSeq" id="WP_017618895.1">
    <property type="nucleotide sequence ID" value="NZ_ANBG01000202.1"/>
</dbReference>
<evidence type="ECO:0000313" key="3">
    <source>
        <dbReference type="Proteomes" id="UP000215005"/>
    </source>
</evidence>
<protein>
    <recommendedName>
        <fullName evidence="1">FAD-binding domain-containing protein</fullName>
    </recommendedName>
</protein>
<organism evidence="2 3">
    <name type="scientific">Nocardiopsis gilva YIM 90087</name>
    <dbReference type="NCBI Taxonomy" id="1235441"/>
    <lineage>
        <taxon>Bacteria</taxon>
        <taxon>Bacillati</taxon>
        <taxon>Actinomycetota</taxon>
        <taxon>Actinomycetes</taxon>
        <taxon>Streptosporangiales</taxon>
        <taxon>Nocardiopsidaceae</taxon>
        <taxon>Nocardiopsis</taxon>
    </lineage>
</organism>
<feature type="domain" description="FAD-binding" evidence="1">
    <location>
        <begin position="3"/>
        <end position="340"/>
    </location>
</feature>
<dbReference type="GO" id="GO:0071949">
    <property type="term" value="F:FAD binding"/>
    <property type="evidence" value="ECO:0007669"/>
    <property type="project" value="InterPro"/>
</dbReference>
<evidence type="ECO:0000313" key="2">
    <source>
        <dbReference type="EMBL" id="ASU83832.1"/>
    </source>
</evidence>
<keyword evidence="3" id="KW-1185">Reference proteome</keyword>
<reference evidence="2 3" key="1">
    <citation type="submission" date="2017-08" db="EMBL/GenBank/DDBJ databases">
        <title>The complete genome sequence of Nocardiopsis gilva YIM 90087.</title>
        <authorList>
            <person name="Yin M."/>
            <person name="Tang S."/>
        </authorList>
    </citation>
    <scope>NUCLEOTIDE SEQUENCE [LARGE SCALE GENOMIC DNA]</scope>
    <source>
        <strain evidence="2 3">YIM 90087</strain>
    </source>
</reference>
<dbReference type="AlphaFoldDB" id="A0A223S6V0"/>
<dbReference type="SUPFAM" id="SSF51905">
    <property type="entry name" value="FAD/NAD(P)-binding domain"/>
    <property type="match status" value="1"/>
</dbReference>
<dbReference type="OrthoDB" id="3356051at2"/>
<sequence length="373" mass="41758">MPTVLISGASITGLTLAHWLRRRGFAPTVVERAPEPRPGGQAIDIRGTAVEVIERMGLLEEVSDVRTRFRGQSVLDADGNEVERSTEMTYSGGRFDSGDIELMRDDLTRLLHGKTRDGVEYLFGDSIASLTEDASGVRVEFEQGGPRTFDLVLGADGLHSNVRRLAFGEERRFLRPMKAHVGIFSMDNILDLRDWQIWYMDPPEAAYVIYPTPDNTQLRVMMGFEAEPFEYDYRNTEAQKHLLAERFTNVGWETPRLLKGMWKADDFFFDSMAQIHMDTWSSGRVALVGDAAHCPSPLSGQGTSLALVGAYILADELGKASDDHPTAFARYEQRMRPFVELNQELAFPDESAATESDNIARVERVKSAISLDD</sequence>
<dbReference type="Pfam" id="PF01494">
    <property type="entry name" value="FAD_binding_3"/>
    <property type="match status" value="1"/>
</dbReference>
<dbReference type="InterPro" id="IPR002938">
    <property type="entry name" value="FAD-bd"/>
</dbReference>
<name>A0A223S6V0_9ACTN</name>
<dbReference type="Gene3D" id="3.50.50.60">
    <property type="entry name" value="FAD/NAD(P)-binding domain"/>
    <property type="match status" value="1"/>
</dbReference>